<organism evidence="2 3">
    <name type="scientific">Amblyomma americanum</name>
    <name type="common">Lone star tick</name>
    <dbReference type="NCBI Taxonomy" id="6943"/>
    <lineage>
        <taxon>Eukaryota</taxon>
        <taxon>Metazoa</taxon>
        <taxon>Ecdysozoa</taxon>
        <taxon>Arthropoda</taxon>
        <taxon>Chelicerata</taxon>
        <taxon>Arachnida</taxon>
        <taxon>Acari</taxon>
        <taxon>Parasitiformes</taxon>
        <taxon>Ixodida</taxon>
        <taxon>Ixodoidea</taxon>
        <taxon>Ixodidae</taxon>
        <taxon>Amblyomminae</taxon>
        <taxon>Amblyomma</taxon>
    </lineage>
</organism>
<evidence type="ECO:0008006" key="4">
    <source>
        <dbReference type="Google" id="ProtNLM"/>
    </source>
</evidence>
<dbReference type="GO" id="GO:0008202">
    <property type="term" value="P:steroid metabolic process"/>
    <property type="evidence" value="ECO:0007669"/>
    <property type="project" value="TreeGrafter"/>
</dbReference>
<evidence type="ECO:0000313" key="3">
    <source>
        <dbReference type="Proteomes" id="UP001321473"/>
    </source>
</evidence>
<dbReference type="InterPro" id="IPR036291">
    <property type="entry name" value="NAD(P)-bd_dom_sf"/>
</dbReference>
<comment type="caution">
    <text evidence="2">The sequence shown here is derived from an EMBL/GenBank/DDBJ whole genome shotgun (WGS) entry which is preliminary data.</text>
</comment>
<dbReference type="PANTHER" id="PTHR43313:SF36">
    <property type="entry name" value="D-BETA-HYDROXYBUTYRATE DEHYDROGENASE, MITOCHONDRIAL"/>
    <property type="match status" value="1"/>
</dbReference>
<feature type="transmembrane region" description="Helical" evidence="1">
    <location>
        <begin position="24"/>
        <end position="46"/>
    </location>
</feature>
<dbReference type="SUPFAM" id="SSF51735">
    <property type="entry name" value="NAD(P)-binding Rossmann-fold domains"/>
    <property type="match status" value="2"/>
</dbReference>
<dbReference type="Proteomes" id="UP001321473">
    <property type="component" value="Unassembled WGS sequence"/>
</dbReference>
<name>A0AAQ4DND8_AMBAM</name>
<dbReference type="Pfam" id="PF00106">
    <property type="entry name" value="adh_short"/>
    <property type="match status" value="2"/>
</dbReference>
<dbReference type="Gene3D" id="3.40.50.720">
    <property type="entry name" value="NAD(P)-binding Rossmann-like Domain"/>
    <property type="match status" value="2"/>
</dbReference>
<accession>A0AAQ4DND8</accession>
<dbReference type="InterPro" id="IPR002347">
    <property type="entry name" value="SDR_fam"/>
</dbReference>
<dbReference type="EMBL" id="JARKHS020028809">
    <property type="protein sequence ID" value="KAK8763978.1"/>
    <property type="molecule type" value="Genomic_DNA"/>
</dbReference>
<gene>
    <name evidence="2" type="ORF">V5799_033407</name>
</gene>
<proteinExistence type="predicted"/>
<dbReference type="PRINTS" id="PR00081">
    <property type="entry name" value="GDHRDH"/>
</dbReference>
<dbReference type="GO" id="GO:0016491">
    <property type="term" value="F:oxidoreductase activity"/>
    <property type="evidence" value="ECO:0007669"/>
    <property type="project" value="TreeGrafter"/>
</dbReference>
<reference evidence="2 3" key="1">
    <citation type="journal article" date="2023" name="Arcadia Sci">
        <title>De novo assembly of a long-read Amblyomma americanum tick genome.</title>
        <authorList>
            <person name="Chou S."/>
            <person name="Poskanzer K.E."/>
            <person name="Rollins M."/>
            <person name="Thuy-Boun P.S."/>
        </authorList>
    </citation>
    <scope>NUCLEOTIDE SEQUENCE [LARGE SCALE GENOMIC DNA]</scope>
    <source>
        <strain evidence="2">F_SG_1</strain>
        <tissue evidence="2">Salivary glands</tissue>
    </source>
</reference>
<keyword evidence="3" id="KW-1185">Reference proteome</keyword>
<evidence type="ECO:0000313" key="2">
    <source>
        <dbReference type="EMBL" id="KAK8763978.1"/>
    </source>
</evidence>
<evidence type="ECO:0000256" key="1">
    <source>
        <dbReference type="SAM" id="Phobius"/>
    </source>
</evidence>
<sequence>MVTVAQLTLPAAIVLWLAASRTPLLLAVATNVGLALLTLSGGYWLLWHARRVFSNGLVEPKGKAILITGCDTGFGHMLAKQLASDGFFVFAGCLDENGDGARTLKKAENMLVLQMDVTKEEEISRALQAVEDSLDGRGCDTGFGHMLAKQLASDGFFIFAGCLDENGDGARALKKAENILVLKMDVTKVEEVSRARKVVEDSLDGRELWAVVSNAGVATLGYIEWQPTNKVRHVFDVNTLGTLSVTVTFLPLLKKSQGRLVLVSSFFGRMTMPEFVAYCMSKCAVTSLADGLRRQYFNKGLHVCTVEPGAYRTGIVDHPRMEAEFDRDLDLLPEGVRKGVNKHAVANFKHTAEVLHTSFMRDDLQEVVDAMKMAVREWLPRASYKPGGPTLGIVRWLHNIAPSEMADEVIHAARRISMLVKRK</sequence>
<dbReference type="PANTHER" id="PTHR43313">
    <property type="entry name" value="SHORT-CHAIN DEHYDROGENASE/REDUCTASE FAMILY 9C"/>
    <property type="match status" value="1"/>
</dbReference>
<protein>
    <recommendedName>
        <fullName evidence="4">Corticosteroid 11-beta-dehydrogenase</fullName>
    </recommendedName>
</protein>
<dbReference type="AlphaFoldDB" id="A0AAQ4DND8"/>
<keyword evidence="1" id="KW-0472">Membrane</keyword>
<keyword evidence="1" id="KW-0812">Transmembrane</keyword>
<keyword evidence="1" id="KW-1133">Transmembrane helix</keyword>